<dbReference type="OrthoDB" id="10064525at2759"/>
<dbReference type="InterPro" id="IPR024936">
    <property type="entry name" value="Cyclophilin-type_PPIase"/>
</dbReference>
<comment type="catalytic activity">
    <reaction evidence="1 4">
        <text>[protein]-peptidylproline (omega=180) = [protein]-peptidylproline (omega=0)</text>
        <dbReference type="Rhea" id="RHEA:16237"/>
        <dbReference type="Rhea" id="RHEA-COMP:10747"/>
        <dbReference type="Rhea" id="RHEA-COMP:10748"/>
        <dbReference type="ChEBI" id="CHEBI:83833"/>
        <dbReference type="ChEBI" id="CHEBI:83834"/>
        <dbReference type="EC" id="5.2.1.8"/>
    </reaction>
</comment>
<evidence type="ECO:0000313" key="7">
    <source>
        <dbReference type="Proteomes" id="UP000887013"/>
    </source>
</evidence>
<feature type="signal peptide" evidence="4">
    <location>
        <begin position="1"/>
        <end position="16"/>
    </location>
</feature>
<organism evidence="6 7">
    <name type="scientific">Nephila pilipes</name>
    <name type="common">Giant wood spider</name>
    <name type="synonym">Nephila maculata</name>
    <dbReference type="NCBI Taxonomy" id="299642"/>
    <lineage>
        <taxon>Eukaryota</taxon>
        <taxon>Metazoa</taxon>
        <taxon>Ecdysozoa</taxon>
        <taxon>Arthropoda</taxon>
        <taxon>Chelicerata</taxon>
        <taxon>Arachnida</taxon>
        <taxon>Araneae</taxon>
        <taxon>Araneomorphae</taxon>
        <taxon>Entelegynae</taxon>
        <taxon>Araneoidea</taxon>
        <taxon>Nephilidae</taxon>
        <taxon>Nephila</taxon>
    </lineage>
</organism>
<keyword evidence="7" id="KW-1185">Reference proteome</keyword>
<dbReference type="GO" id="GO:0006457">
    <property type="term" value="P:protein folding"/>
    <property type="evidence" value="ECO:0007669"/>
    <property type="project" value="InterPro"/>
</dbReference>
<dbReference type="EC" id="5.2.1.8" evidence="4"/>
<sequence>MKFYMFLLFVISVAIAKENKVDVTHKVYFDLSSNGEKIGTIVIGLFGKTVPETVNNFVAFAGEGYKGMKYEGSKFHRVIKDFMIQGGDVVAMDGTGSISISGDKYFPDENFNLKHTGPGILSMANAGKNTNGCQFFITTVATPWLDGHHVVFGKVLQGMDIVNTIENVKTTPEDKPVNDVIISRSFVEQVKEKLQVKMD</sequence>
<comment type="caution">
    <text evidence="6">The sequence shown here is derived from an EMBL/GenBank/DDBJ whole genome shotgun (WGS) entry which is preliminary data.</text>
</comment>
<evidence type="ECO:0000256" key="3">
    <source>
        <dbReference type="ARBA" id="ARBA00023235"/>
    </source>
</evidence>
<dbReference type="Proteomes" id="UP000887013">
    <property type="component" value="Unassembled WGS sequence"/>
</dbReference>
<evidence type="ECO:0000256" key="1">
    <source>
        <dbReference type="ARBA" id="ARBA00000971"/>
    </source>
</evidence>
<evidence type="ECO:0000256" key="4">
    <source>
        <dbReference type="RuleBase" id="RU363019"/>
    </source>
</evidence>
<dbReference type="PROSITE" id="PS50072">
    <property type="entry name" value="CSA_PPIASE_2"/>
    <property type="match status" value="1"/>
</dbReference>
<name>A0A8X6QRY7_NEPPI</name>
<keyword evidence="3 4" id="KW-0413">Isomerase</keyword>
<dbReference type="FunFam" id="2.40.100.10:FF:000001">
    <property type="entry name" value="Peptidyl-prolyl cis-trans isomerase"/>
    <property type="match status" value="1"/>
</dbReference>
<dbReference type="Pfam" id="PF00160">
    <property type="entry name" value="Pro_isomerase"/>
    <property type="match status" value="1"/>
</dbReference>
<dbReference type="PIRSF" id="PIRSF001467">
    <property type="entry name" value="Peptidylpro_ismrse"/>
    <property type="match status" value="1"/>
</dbReference>
<keyword evidence="4" id="KW-0732">Signal</keyword>
<evidence type="ECO:0000256" key="2">
    <source>
        <dbReference type="ARBA" id="ARBA00023110"/>
    </source>
</evidence>
<dbReference type="GO" id="GO:0003755">
    <property type="term" value="F:peptidyl-prolyl cis-trans isomerase activity"/>
    <property type="evidence" value="ECO:0007669"/>
    <property type="project" value="UniProtKB-UniRule"/>
</dbReference>
<dbReference type="InterPro" id="IPR029000">
    <property type="entry name" value="Cyclophilin-like_dom_sf"/>
</dbReference>
<dbReference type="EMBL" id="BMAW01083370">
    <property type="protein sequence ID" value="GFU33672.1"/>
    <property type="molecule type" value="Genomic_DNA"/>
</dbReference>
<comment type="similarity">
    <text evidence="4">Belongs to the cyclophilin-type PPIase family.</text>
</comment>
<keyword evidence="2 4" id="KW-0697">Rotamase</keyword>
<dbReference type="GO" id="GO:0016018">
    <property type="term" value="F:cyclosporin A binding"/>
    <property type="evidence" value="ECO:0007669"/>
    <property type="project" value="TreeGrafter"/>
</dbReference>
<dbReference type="InterPro" id="IPR020892">
    <property type="entry name" value="Cyclophilin-type_PPIase_CS"/>
</dbReference>
<reference evidence="6" key="1">
    <citation type="submission" date="2020-08" db="EMBL/GenBank/DDBJ databases">
        <title>Multicomponent nature underlies the extraordinary mechanical properties of spider dragline silk.</title>
        <authorList>
            <person name="Kono N."/>
            <person name="Nakamura H."/>
            <person name="Mori M."/>
            <person name="Yoshida Y."/>
            <person name="Ohtoshi R."/>
            <person name="Malay A.D."/>
            <person name="Moran D.A.P."/>
            <person name="Tomita M."/>
            <person name="Numata K."/>
            <person name="Arakawa K."/>
        </authorList>
    </citation>
    <scope>NUCLEOTIDE SEQUENCE</scope>
</reference>
<dbReference type="SUPFAM" id="SSF50891">
    <property type="entry name" value="Cyclophilin-like"/>
    <property type="match status" value="1"/>
</dbReference>
<dbReference type="PROSITE" id="PS00170">
    <property type="entry name" value="CSA_PPIASE_1"/>
    <property type="match status" value="1"/>
</dbReference>
<accession>A0A8X6QRY7</accession>
<evidence type="ECO:0000313" key="6">
    <source>
        <dbReference type="EMBL" id="GFU33672.1"/>
    </source>
</evidence>
<dbReference type="PANTHER" id="PTHR11071:SF559">
    <property type="entry name" value="PEPTIDYL-PROLYL CIS-TRANS ISOMERASE"/>
    <property type="match status" value="1"/>
</dbReference>
<feature type="chain" id="PRO_5036517787" description="Peptidyl-prolyl cis-trans isomerase" evidence="4">
    <location>
        <begin position="17"/>
        <end position="199"/>
    </location>
</feature>
<feature type="domain" description="PPIase cyclophilin-type" evidence="5">
    <location>
        <begin position="28"/>
        <end position="187"/>
    </location>
</feature>
<protein>
    <recommendedName>
        <fullName evidence="4">Peptidyl-prolyl cis-trans isomerase</fullName>
        <shortName evidence="4">PPIase</shortName>
        <ecNumber evidence="4">5.2.1.8</ecNumber>
    </recommendedName>
</protein>
<comment type="function">
    <text evidence="4">PPIases accelerate the folding of proteins. It catalyzes the cis-trans isomerization of proline imidic peptide bonds in oligopeptides.</text>
</comment>
<dbReference type="PRINTS" id="PR00153">
    <property type="entry name" value="CSAPPISMRASE"/>
</dbReference>
<dbReference type="AlphaFoldDB" id="A0A8X6QRY7"/>
<proteinExistence type="inferred from homology"/>
<dbReference type="InterPro" id="IPR002130">
    <property type="entry name" value="Cyclophilin-type_PPIase_dom"/>
</dbReference>
<dbReference type="PANTHER" id="PTHR11071">
    <property type="entry name" value="PEPTIDYL-PROLYL CIS-TRANS ISOMERASE"/>
    <property type="match status" value="1"/>
</dbReference>
<gene>
    <name evidence="6" type="primary">Ppib</name>
    <name evidence="6" type="ORF">NPIL_562701</name>
</gene>
<dbReference type="Gene3D" id="2.40.100.10">
    <property type="entry name" value="Cyclophilin-like"/>
    <property type="match status" value="1"/>
</dbReference>
<dbReference type="GO" id="GO:0005737">
    <property type="term" value="C:cytoplasm"/>
    <property type="evidence" value="ECO:0007669"/>
    <property type="project" value="TreeGrafter"/>
</dbReference>
<evidence type="ECO:0000259" key="5">
    <source>
        <dbReference type="PROSITE" id="PS50072"/>
    </source>
</evidence>